<keyword evidence="1" id="KW-0732">Signal</keyword>
<dbReference type="Gene3D" id="3.50.70.10">
    <property type="match status" value="1"/>
</dbReference>
<dbReference type="Pfam" id="PF16036">
    <property type="entry name" value="Chalcone_3"/>
    <property type="match status" value="1"/>
</dbReference>
<gene>
    <name evidence="3" type="ORF">GCM10007350_21290</name>
</gene>
<evidence type="ECO:0000313" key="3">
    <source>
        <dbReference type="EMBL" id="GHD63585.1"/>
    </source>
</evidence>
<accession>A0ABQ3GZZ7</accession>
<evidence type="ECO:0000313" key="4">
    <source>
        <dbReference type="Proteomes" id="UP000604737"/>
    </source>
</evidence>
<protein>
    <submittedName>
        <fullName evidence="3">Chalcone isomerase</fullName>
    </submittedName>
</protein>
<dbReference type="EMBL" id="BMYO01000005">
    <property type="protein sequence ID" value="GHD63585.1"/>
    <property type="molecule type" value="Genomic_DNA"/>
</dbReference>
<dbReference type="InterPro" id="IPR036298">
    <property type="entry name" value="Chalcone_isomerase_sf"/>
</dbReference>
<dbReference type="InterPro" id="IPR016087">
    <property type="entry name" value="Chalcone_isomerase"/>
</dbReference>
<feature type="domain" description="Chalcone isomerase" evidence="2">
    <location>
        <begin position="21"/>
        <end position="188"/>
    </location>
</feature>
<keyword evidence="3" id="KW-0413">Isomerase</keyword>
<evidence type="ECO:0000259" key="2">
    <source>
        <dbReference type="Pfam" id="PF16036"/>
    </source>
</evidence>
<dbReference type="SUPFAM" id="SSF54626">
    <property type="entry name" value="Chalcone isomerase"/>
    <property type="match status" value="1"/>
</dbReference>
<name>A0ABQ3GZZ7_9NEIS</name>
<dbReference type="InterPro" id="IPR016088">
    <property type="entry name" value="Chalcone_isomerase_3-sand"/>
</dbReference>
<dbReference type="GO" id="GO:0016853">
    <property type="term" value="F:isomerase activity"/>
    <property type="evidence" value="ECO:0007669"/>
    <property type="project" value="UniProtKB-KW"/>
</dbReference>
<organism evidence="3 4">
    <name type="scientific">Jeongeupia chitinilytica</name>
    <dbReference type="NCBI Taxonomy" id="1041641"/>
    <lineage>
        <taxon>Bacteria</taxon>
        <taxon>Pseudomonadati</taxon>
        <taxon>Pseudomonadota</taxon>
        <taxon>Betaproteobacteria</taxon>
        <taxon>Neisseriales</taxon>
        <taxon>Chitinibacteraceae</taxon>
        <taxon>Jeongeupia</taxon>
    </lineage>
</organism>
<dbReference type="Proteomes" id="UP000604737">
    <property type="component" value="Unassembled WGS sequence"/>
</dbReference>
<feature type="chain" id="PRO_5047242935" evidence="1">
    <location>
        <begin position="22"/>
        <end position="190"/>
    </location>
</feature>
<evidence type="ECO:0000256" key="1">
    <source>
        <dbReference type="SAM" id="SignalP"/>
    </source>
</evidence>
<dbReference type="PANTHER" id="PTHR47698">
    <property type="entry name" value="FATTY-ACID-BINDING PROTEIN 3, CHLOROPLASTIC"/>
    <property type="match status" value="1"/>
</dbReference>
<feature type="signal peptide" evidence="1">
    <location>
        <begin position="1"/>
        <end position="21"/>
    </location>
</feature>
<comment type="caution">
    <text evidence="3">The sequence shown here is derived from an EMBL/GenBank/DDBJ whole genome shotgun (WGS) entry which is preliminary data.</text>
</comment>
<reference evidence="4" key="1">
    <citation type="journal article" date="2019" name="Int. J. Syst. Evol. Microbiol.">
        <title>The Global Catalogue of Microorganisms (GCM) 10K type strain sequencing project: providing services to taxonomists for standard genome sequencing and annotation.</title>
        <authorList>
            <consortium name="The Broad Institute Genomics Platform"/>
            <consortium name="The Broad Institute Genome Sequencing Center for Infectious Disease"/>
            <person name="Wu L."/>
            <person name="Ma J."/>
        </authorList>
    </citation>
    <scope>NUCLEOTIDE SEQUENCE [LARGE SCALE GENOMIC DNA]</scope>
    <source>
        <strain evidence="4">KCTC 23701</strain>
    </source>
</reference>
<dbReference type="PANTHER" id="PTHR47698:SF2">
    <property type="entry name" value="FATTY-ACID-BINDING PROTEIN 3, CHLOROPLASTIC"/>
    <property type="match status" value="1"/>
</dbReference>
<dbReference type="RefSeq" id="WP_189460602.1">
    <property type="nucleotide sequence ID" value="NZ_BMYO01000005.1"/>
</dbReference>
<proteinExistence type="predicted"/>
<sequence length="190" mass="19968">MKKRAMTLALMLALTAGVASALEVAGTTVPDKAEVAGQSLQLNGAGVRKKVVFDVYVASLYTGAKVGDAAAVIGATTPRRMELRMLREVSAGTMHESFVDGLQDNVSAGEMKRFAPQLDALDKVFREVKTVAKGDVIQLDLLPGQGTKVTVRGKAYPLIAGDDFASALLSIWLGKTPVQAGLKAQLLGAR</sequence>
<keyword evidence="4" id="KW-1185">Reference proteome</keyword>